<feature type="domain" description="PAC" evidence="10">
    <location>
        <begin position="359"/>
        <end position="411"/>
    </location>
</feature>
<keyword evidence="7" id="KW-0067">ATP-binding</keyword>
<feature type="domain" description="Histidine kinase" evidence="9">
    <location>
        <begin position="422"/>
        <end position="612"/>
    </location>
</feature>
<evidence type="ECO:0000256" key="1">
    <source>
        <dbReference type="ARBA" id="ARBA00000085"/>
    </source>
</evidence>
<dbReference type="InterPro" id="IPR003594">
    <property type="entry name" value="HATPase_dom"/>
</dbReference>
<dbReference type="EMBL" id="BLTE01000034">
    <property type="protein sequence ID" value="GFK96111.1"/>
    <property type="molecule type" value="Genomic_DNA"/>
</dbReference>
<dbReference type="NCBIfam" id="TIGR00229">
    <property type="entry name" value="sensory_box"/>
    <property type="match status" value="1"/>
</dbReference>
<reference evidence="11 12" key="2">
    <citation type="submission" date="2020-05" db="EMBL/GenBank/DDBJ databases">
        <title>Draft genome sequence of Desulfovibrio sp. strainFSS-1.</title>
        <authorList>
            <person name="Shimoshige H."/>
            <person name="Kobayashi H."/>
            <person name="Maekawa T."/>
        </authorList>
    </citation>
    <scope>NUCLEOTIDE SEQUENCE [LARGE SCALE GENOMIC DNA]</scope>
    <source>
        <strain evidence="11 12">SIID29052-01</strain>
    </source>
</reference>
<dbReference type="InterPro" id="IPR000014">
    <property type="entry name" value="PAS"/>
</dbReference>
<evidence type="ECO:0000313" key="12">
    <source>
        <dbReference type="Proteomes" id="UP000494245"/>
    </source>
</evidence>
<name>A0A6V8LZZ4_9BACT</name>
<dbReference type="InterPro" id="IPR013656">
    <property type="entry name" value="PAS_4"/>
</dbReference>
<dbReference type="SMART" id="SM00387">
    <property type="entry name" value="HATPase_c"/>
    <property type="match status" value="1"/>
</dbReference>
<dbReference type="SUPFAM" id="SSF55785">
    <property type="entry name" value="PYP-like sensor domain (PAS domain)"/>
    <property type="match status" value="1"/>
</dbReference>
<evidence type="ECO:0000259" key="10">
    <source>
        <dbReference type="PROSITE" id="PS50113"/>
    </source>
</evidence>
<protein>
    <recommendedName>
        <fullName evidence="2">histidine kinase</fullName>
        <ecNumber evidence="2">2.7.13.3</ecNumber>
    </recommendedName>
</protein>
<dbReference type="SUPFAM" id="SSF55874">
    <property type="entry name" value="ATPase domain of HSP90 chaperone/DNA topoisomerase II/histidine kinase"/>
    <property type="match status" value="1"/>
</dbReference>
<dbReference type="InterPro" id="IPR036890">
    <property type="entry name" value="HATPase_C_sf"/>
</dbReference>
<reference evidence="11 12" key="1">
    <citation type="submission" date="2020-04" db="EMBL/GenBank/DDBJ databases">
        <authorList>
            <consortium name="Desulfovibrio sp. FSS-1 genome sequencing consortium"/>
            <person name="Shimoshige H."/>
            <person name="Kobayashi H."/>
            <person name="Maekawa T."/>
        </authorList>
    </citation>
    <scope>NUCLEOTIDE SEQUENCE [LARGE SCALE GENOMIC DNA]</scope>
    <source>
        <strain evidence="11 12">SIID29052-01</strain>
    </source>
</reference>
<organism evidence="11 12">
    <name type="scientific">Fundidesulfovibrio magnetotacticus</name>
    <dbReference type="NCBI Taxonomy" id="2730080"/>
    <lineage>
        <taxon>Bacteria</taxon>
        <taxon>Pseudomonadati</taxon>
        <taxon>Thermodesulfobacteriota</taxon>
        <taxon>Desulfovibrionia</taxon>
        <taxon>Desulfovibrionales</taxon>
        <taxon>Desulfovibrionaceae</taxon>
        <taxon>Fundidesulfovibrio</taxon>
    </lineage>
</organism>
<keyword evidence="3" id="KW-0597">Phosphoprotein</keyword>
<dbReference type="PROSITE" id="PS50109">
    <property type="entry name" value="HIS_KIN"/>
    <property type="match status" value="1"/>
</dbReference>
<dbReference type="Proteomes" id="UP000494245">
    <property type="component" value="Unassembled WGS sequence"/>
</dbReference>
<evidence type="ECO:0000256" key="8">
    <source>
        <dbReference type="ARBA" id="ARBA00023026"/>
    </source>
</evidence>
<dbReference type="EC" id="2.7.13.3" evidence="2"/>
<accession>A0A6V8LZZ4</accession>
<evidence type="ECO:0000256" key="5">
    <source>
        <dbReference type="ARBA" id="ARBA00022741"/>
    </source>
</evidence>
<dbReference type="CDD" id="cd12915">
    <property type="entry name" value="PDC2_DGC_like"/>
    <property type="match status" value="1"/>
</dbReference>
<dbReference type="InterPro" id="IPR000700">
    <property type="entry name" value="PAS-assoc_C"/>
</dbReference>
<dbReference type="PROSITE" id="PS50113">
    <property type="entry name" value="PAC"/>
    <property type="match status" value="1"/>
</dbReference>
<keyword evidence="4 11" id="KW-0808">Transferase</keyword>
<comment type="catalytic activity">
    <reaction evidence="1">
        <text>ATP + protein L-histidine = ADP + protein N-phospho-L-histidine.</text>
        <dbReference type="EC" id="2.7.13.3"/>
    </reaction>
</comment>
<dbReference type="AlphaFoldDB" id="A0A6V8LZZ4"/>
<dbReference type="InterPro" id="IPR005467">
    <property type="entry name" value="His_kinase_dom"/>
</dbReference>
<dbReference type="Gene3D" id="3.30.450.20">
    <property type="entry name" value="PAS domain"/>
    <property type="match status" value="3"/>
</dbReference>
<dbReference type="Gene3D" id="3.30.565.10">
    <property type="entry name" value="Histidine kinase-like ATPase, C-terminal domain"/>
    <property type="match status" value="1"/>
</dbReference>
<dbReference type="PANTHER" id="PTHR41523">
    <property type="entry name" value="TWO-COMPONENT SYSTEM SENSOR PROTEIN"/>
    <property type="match status" value="1"/>
</dbReference>
<dbReference type="Pfam" id="PF02518">
    <property type="entry name" value="HATPase_c"/>
    <property type="match status" value="1"/>
</dbReference>
<evidence type="ECO:0000259" key="9">
    <source>
        <dbReference type="PROSITE" id="PS50109"/>
    </source>
</evidence>
<keyword evidence="12" id="KW-1185">Reference proteome</keyword>
<dbReference type="Pfam" id="PF08448">
    <property type="entry name" value="PAS_4"/>
    <property type="match status" value="1"/>
</dbReference>
<comment type="caution">
    <text evidence="11">The sequence shown here is derived from an EMBL/GenBank/DDBJ whole genome shotgun (WGS) entry which is preliminary data.</text>
</comment>
<dbReference type="CDD" id="cd12914">
    <property type="entry name" value="PDC1_DGC_like"/>
    <property type="match status" value="1"/>
</dbReference>
<keyword evidence="6 11" id="KW-0418">Kinase</keyword>
<dbReference type="GO" id="GO:0005524">
    <property type="term" value="F:ATP binding"/>
    <property type="evidence" value="ECO:0007669"/>
    <property type="project" value="UniProtKB-KW"/>
</dbReference>
<gene>
    <name evidence="11" type="ORF">NNJEOMEG_03985</name>
</gene>
<dbReference type="InterPro" id="IPR035965">
    <property type="entry name" value="PAS-like_dom_sf"/>
</dbReference>
<sequence>MVGYSTTLHDAANHRHGLVRIADAQISSHLRMVDNVLLEIREGVKSSPHDLSRLNERLKELKELFPFIYSMSFLDARGVAVLSTNKDAVGLDFSSRSYFQALSADSGDMFYVSEPVIAPRDLTILVTSRPVRADDGSFLGLVNITLLPDFFAQAMAVSVSTKGGAVLLAGKDGIVRMRQPFPDPLIGVSVSGLPAVEAFLSSGERVGEFRVVSGLDDRERFVSCMALDYPPNLVLAVSETTEAVLAGWRLEAFGNALFSMAGLALVLSLAFLAARSLDRSHRAERARLHQNALFSTLLRNLPVETWARDQAGRIIFQSESCIKVWGDLRGLPFDAAGLPEPTLRRWEANNSRAYAGETFTAQEDQILPDGAKRQVQTILGPLTDADGSSIGILGINIDITEASRTEEALLRSLREKEVMLREIHHRVKNNLQIILSLLNLQEETERHGDKPELPRVRDRILSMSLVHEHLYRSDDLSSVDMGLYVPALVQRIASAYRTSEGNVALTVEARDVRLTIERAIPLGLVINELVTNAFKYAFAGGRSGRLEVSLLPAGEGLAVLLVADDGPGMPPDAGNGGSLGLLLVCSLADQLGGEMSMDSASGTRCTITLRTH</sequence>
<evidence type="ECO:0000256" key="7">
    <source>
        <dbReference type="ARBA" id="ARBA00022840"/>
    </source>
</evidence>
<evidence type="ECO:0000256" key="4">
    <source>
        <dbReference type="ARBA" id="ARBA00022679"/>
    </source>
</evidence>
<evidence type="ECO:0000256" key="2">
    <source>
        <dbReference type="ARBA" id="ARBA00012438"/>
    </source>
</evidence>
<dbReference type="Pfam" id="PF07568">
    <property type="entry name" value="HisKA_2"/>
    <property type="match status" value="1"/>
</dbReference>
<proteinExistence type="predicted"/>
<dbReference type="GO" id="GO:0004673">
    <property type="term" value="F:protein histidine kinase activity"/>
    <property type="evidence" value="ECO:0007669"/>
    <property type="project" value="UniProtKB-EC"/>
</dbReference>
<dbReference type="InterPro" id="IPR011495">
    <property type="entry name" value="Sig_transdc_His_kin_sub2_dim/P"/>
</dbReference>
<keyword evidence="5" id="KW-0547">Nucleotide-binding</keyword>
<dbReference type="PANTHER" id="PTHR41523:SF8">
    <property type="entry name" value="ETHYLENE RESPONSE SENSOR PROTEIN"/>
    <property type="match status" value="1"/>
</dbReference>
<evidence type="ECO:0000256" key="3">
    <source>
        <dbReference type="ARBA" id="ARBA00022553"/>
    </source>
</evidence>
<evidence type="ECO:0000256" key="6">
    <source>
        <dbReference type="ARBA" id="ARBA00022777"/>
    </source>
</evidence>
<evidence type="ECO:0000313" key="11">
    <source>
        <dbReference type="EMBL" id="GFK96111.1"/>
    </source>
</evidence>
<keyword evidence="8" id="KW-0843">Virulence</keyword>